<comment type="subcellular location">
    <subcellularLocation>
        <location evidence="5">Cytoplasm</location>
    </subcellularLocation>
</comment>
<feature type="domain" description="Aspartate/ornithine carbamoyltransferase carbamoyl-P binding" evidence="7">
    <location>
        <begin position="3"/>
        <end position="138"/>
    </location>
</feature>
<feature type="binding site" evidence="5">
    <location>
        <position position="155"/>
    </location>
    <ligand>
        <name>L-ornithine</name>
        <dbReference type="ChEBI" id="CHEBI:46911"/>
    </ligand>
</feature>
<dbReference type="Pfam" id="PF02729">
    <property type="entry name" value="OTCace_N"/>
    <property type="match status" value="1"/>
</dbReference>
<dbReference type="OrthoDB" id="4696at2157"/>
<evidence type="ECO:0000259" key="6">
    <source>
        <dbReference type="Pfam" id="PF00185"/>
    </source>
</evidence>
<evidence type="ECO:0000256" key="3">
    <source>
        <dbReference type="ARBA" id="ARBA00022679"/>
    </source>
</evidence>
<dbReference type="InterPro" id="IPR006131">
    <property type="entry name" value="Asp_carbamoyltransf_Asp/Orn-bd"/>
</dbReference>
<dbReference type="PRINTS" id="PR00100">
    <property type="entry name" value="AOTCASE"/>
</dbReference>
<feature type="binding site" evidence="5">
    <location>
        <position position="287"/>
    </location>
    <ligand>
        <name>carbamoyl phosphate</name>
        <dbReference type="ChEBI" id="CHEBI:58228"/>
    </ligand>
</feature>
<dbReference type="GO" id="GO:0042450">
    <property type="term" value="P:L-arginine biosynthetic process via ornithine"/>
    <property type="evidence" value="ECO:0007669"/>
    <property type="project" value="UniProtKB-UniRule"/>
</dbReference>
<dbReference type="Proteomes" id="UP000217784">
    <property type="component" value="Unassembled WGS sequence"/>
</dbReference>
<evidence type="ECO:0000256" key="1">
    <source>
        <dbReference type="ARBA" id="ARBA00007805"/>
    </source>
</evidence>
<sequence length="302" mass="33708">MNHLLSMEDARDHVNEILDLSRKFKNGEIPGEPLAKKTLAMVFEKASTRTRISFEVGMYQLGGNALYLSREDLQLGRGEIVEDTARVMSRYVDGVMIRAKEHDDVLEFSRYSDVPVINGLTNKEHPCQAFADLLTIYEKKNSFDVKLAFVGDGNNVCNSLLFASAFVGMDMDVVCPPGYEPDAEIFKKAKKYAEETDAELKIVNDTEAGVEGADAVYTDVWISMGDEEEASKRLKAFADYQVNKDLIGQANENAIILHCLPAIRGQEITADMLNSTQSAIWDQAENRLHAQKAVLYKLLGKK</sequence>
<proteinExistence type="inferred from homology"/>
<evidence type="ECO:0000313" key="8">
    <source>
        <dbReference type="EMBL" id="PAV04777.1"/>
    </source>
</evidence>
<gene>
    <name evidence="8" type="ORF">ASJ80_10720</name>
</gene>
<feature type="binding site" evidence="5">
    <location>
        <position position="219"/>
    </location>
    <ligand>
        <name>L-ornithine</name>
        <dbReference type="ChEBI" id="CHEBI:46911"/>
    </ligand>
</feature>
<dbReference type="Pfam" id="PF00185">
    <property type="entry name" value="OTCace"/>
    <property type="match status" value="1"/>
</dbReference>
<dbReference type="PROSITE" id="PS00097">
    <property type="entry name" value="CARBAMOYLTRANSFERASE"/>
    <property type="match status" value="1"/>
</dbReference>
<comment type="similarity">
    <text evidence="1 5">Belongs to the aspartate/ornithine carbamoyltransferase superfamily. OTCase family.</text>
</comment>
<feature type="binding site" evidence="5">
    <location>
        <begin position="259"/>
        <end position="260"/>
    </location>
    <ligand>
        <name>carbamoyl phosphate</name>
        <dbReference type="ChEBI" id="CHEBI:58228"/>
    </ligand>
</feature>
<dbReference type="GO" id="GO:0019240">
    <property type="term" value="P:citrulline biosynthetic process"/>
    <property type="evidence" value="ECO:0007669"/>
    <property type="project" value="TreeGrafter"/>
</dbReference>
<dbReference type="GO" id="GO:0004585">
    <property type="term" value="F:ornithine carbamoyltransferase activity"/>
    <property type="evidence" value="ECO:0007669"/>
    <property type="project" value="UniProtKB-UniRule"/>
</dbReference>
<dbReference type="RefSeq" id="WP_069582211.1">
    <property type="nucleotide sequence ID" value="NZ_LMVM01000012.1"/>
</dbReference>
<keyword evidence="5" id="KW-0963">Cytoplasm</keyword>
<feature type="binding site" evidence="5">
    <location>
        <position position="74"/>
    </location>
    <ligand>
        <name>carbamoyl phosphate</name>
        <dbReference type="ChEBI" id="CHEBI:58228"/>
    </ligand>
</feature>
<name>A0A2A2H5W5_METBR</name>
<comment type="caution">
    <text evidence="8">The sequence shown here is derived from an EMBL/GenBank/DDBJ whole genome shotgun (WGS) entry which is preliminary data.</text>
</comment>
<evidence type="ECO:0000256" key="2">
    <source>
        <dbReference type="ARBA" id="ARBA00013007"/>
    </source>
</evidence>
<dbReference type="NCBIfam" id="TIGR00658">
    <property type="entry name" value="orni_carb_tr"/>
    <property type="match status" value="1"/>
</dbReference>
<keyword evidence="3 5" id="KW-0808">Transferase</keyword>
<dbReference type="NCBIfam" id="NF001986">
    <property type="entry name" value="PRK00779.1"/>
    <property type="match status" value="1"/>
</dbReference>
<dbReference type="EC" id="2.1.3.3" evidence="2 5"/>
<dbReference type="GO" id="GO:0005737">
    <property type="term" value="C:cytoplasm"/>
    <property type="evidence" value="ECO:0007669"/>
    <property type="project" value="UniProtKB-SubCell"/>
</dbReference>
<accession>A0A2A2H5W5</accession>
<evidence type="ECO:0000256" key="4">
    <source>
        <dbReference type="ARBA" id="ARBA00048772"/>
    </source>
</evidence>
<dbReference type="AlphaFoldDB" id="A0A2A2H5W5"/>
<dbReference type="Gene3D" id="3.40.50.1370">
    <property type="entry name" value="Aspartate/ornithine carbamoyltransferase"/>
    <property type="match status" value="2"/>
</dbReference>
<feature type="binding site" evidence="5">
    <location>
        <begin position="47"/>
        <end position="50"/>
    </location>
    <ligand>
        <name>carbamoyl phosphate</name>
        <dbReference type="ChEBI" id="CHEBI:58228"/>
    </ligand>
</feature>
<evidence type="ECO:0000313" key="9">
    <source>
        <dbReference type="Proteomes" id="UP000217784"/>
    </source>
</evidence>
<evidence type="ECO:0000256" key="5">
    <source>
        <dbReference type="HAMAP-Rule" id="MF_01109"/>
    </source>
</evidence>
<dbReference type="GO" id="GO:0016597">
    <property type="term" value="F:amino acid binding"/>
    <property type="evidence" value="ECO:0007669"/>
    <property type="project" value="InterPro"/>
</dbReference>
<dbReference type="InterPro" id="IPR006132">
    <property type="entry name" value="Asp/Orn_carbamoyltranf_P-bd"/>
</dbReference>
<reference evidence="8 9" key="1">
    <citation type="journal article" date="2017" name="BMC Genomics">
        <title>Genomic analysis of methanogenic archaea reveals a shift towards energy conservation.</title>
        <authorList>
            <person name="Gilmore S.P."/>
            <person name="Henske J.K."/>
            <person name="Sexton J.A."/>
            <person name="Solomon K.V."/>
            <person name="Seppala S."/>
            <person name="Yoo J.I."/>
            <person name="Huyett L.M."/>
            <person name="Pressman A."/>
            <person name="Cogan J.Z."/>
            <person name="Kivenson V."/>
            <person name="Peng X."/>
            <person name="Tan Y."/>
            <person name="Valentine D.L."/>
            <person name="O'Malley M.A."/>
        </authorList>
    </citation>
    <scope>NUCLEOTIDE SEQUENCE [LARGE SCALE GENOMIC DNA]</scope>
    <source>
        <strain evidence="8 9">M.o.H.</strain>
    </source>
</reference>
<dbReference type="InterPro" id="IPR006130">
    <property type="entry name" value="Asp/Orn_carbamoylTrfase"/>
</dbReference>
<feature type="binding site" evidence="5">
    <location>
        <begin position="125"/>
        <end position="128"/>
    </location>
    <ligand>
        <name>carbamoyl phosphate</name>
        <dbReference type="ChEBI" id="CHEBI:58228"/>
    </ligand>
</feature>
<comment type="catalytic activity">
    <reaction evidence="4 5">
        <text>carbamoyl phosphate + L-ornithine = L-citrulline + phosphate + H(+)</text>
        <dbReference type="Rhea" id="RHEA:19513"/>
        <dbReference type="ChEBI" id="CHEBI:15378"/>
        <dbReference type="ChEBI" id="CHEBI:43474"/>
        <dbReference type="ChEBI" id="CHEBI:46911"/>
        <dbReference type="ChEBI" id="CHEBI:57743"/>
        <dbReference type="ChEBI" id="CHEBI:58228"/>
        <dbReference type="EC" id="2.1.3.3"/>
    </reaction>
</comment>
<dbReference type="EMBL" id="LMVM01000012">
    <property type="protein sequence ID" value="PAV04777.1"/>
    <property type="molecule type" value="Genomic_DNA"/>
</dbReference>
<feature type="binding site" evidence="5">
    <location>
        <position position="98"/>
    </location>
    <ligand>
        <name>carbamoyl phosphate</name>
        <dbReference type="ChEBI" id="CHEBI:58228"/>
    </ligand>
</feature>
<protein>
    <recommendedName>
        <fullName evidence="2 5">Ornithine carbamoyltransferase</fullName>
        <shortName evidence="5">OTCase</shortName>
        <ecNumber evidence="2 5">2.1.3.3</ecNumber>
    </recommendedName>
</protein>
<dbReference type="InterPro" id="IPR024904">
    <property type="entry name" value="OTCase_ArgI"/>
</dbReference>
<feature type="domain" description="Aspartate/ornithine carbamoyltransferase Asp/Orn-binding" evidence="6">
    <location>
        <begin position="144"/>
        <end position="296"/>
    </location>
</feature>
<keyword evidence="9" id="KW-1185">Reference proteome</keyword>
<dbReference type="PANTHER" id="PTHR45753:SF3">
    <property type="entry name" value="ORNITHINE TRANSCARBAMYLASE, MITOCHONDRIAL"/>
    <property type="match status" value="1"/>
</dbReference>
<dbReference type="InterPro" id="IPR002292">
    <property type="entry name" value="Orn/put_carbamltrans"/>
</dbReference>
<organism evidence="8 9">
    <name type="scientific">Methanobacterium bryantii</name>
    <dbReference type="NCBI Taxonomy" id="2161"/>
    <lineage>
        <taxon>Archaea</taxon>
        <taxon>Methanobacteriati</taxon>
        <taxon>Methanobacteriota</taxon>
        <taxon>Methanomada group</taxon>
        <taxon>Methanobacteria</taxon>
        <taxon>Methanobacteriales</taxon>
        <taxon>Methanobacteriaceae</taxon>
        <taxon>Methanobacterium</taxon>
    </lineage>
</organism>
<dbReference type="HAMAP" id="MF_01109">
    <property type="entry name" value="OTCase"/>
    <property type="match status" value="1"/>
</dbReference>
<dbReference type="FunFam" id="3.40.50.1370:FF:000008">
    <property type="entry name" value="Ornithine carbamoyltransferase"/>
    <property type="match status" value="1"/>
</dbReference>
<evidence type="ECO:0000259" key="7">
    <source>
        <dbReference type="Pfam" id="PF02729"/>
    </source>
</evidence>
<dbReference type="PANTHER" id="PTHR45753">
    <property type="entry name" value="ORNITHINE CARBAMOYLTRANSFERASE, MITOCHONDRIAL"/>
    <property type="match status" value="1"/>
</dbReference>
<feature type="binding site" evidence="5">
    <location>
        <begin position="223"/>
        <end position="224"/>
    </location>
    <ligand>
        <name>L-ornithine</name>
        <dbReference type="ChEBI" id="CHEBI:46911"/>
    </ligand>
</feature>
<dbReference type="PRINTS" id="PR00102">
    <property type="entry name" value="OTCASE"/>
</dbReference>
<dbReference type="InterPro" id="IPR036901">
    <property type="entry name" value="Asp/Orn_carbamoylTrfase_sf"/>
</dbReference>
<dbReference type="SUPFAM" id="SSF53671">
    <property type="entry name" value="Aspartate/ornithine carbamoyltransferase"/>
    <property type="match status" value="1"/>
</dbReference>